<dbReference type="GO" id="GO:0019684">
    <property type="term" value="P:photosynthesis, light reaction"/>
    <property type="evidence" value="ECO:0007669"/>
    <property type="project" value="InterPro"/>
</dbReference>
<sequence length="241" mass="28230">MLYSSNIKEMNIRATDGDIGKIKDIYFNDNWNVRFTVVDTRKWLPGRKVLLPLHIFHPINYESEYVEVDYDKDQIRNSPPVPEDEHFTPDDQGNVLDYFGWNMYKDNAVSTGGHSPLVTFDHPDVEQKNVPEEPHLNRNELLSNDTLRSEEETLDFKVHAKDGKIGNIVDFICDENNNWKITYIVVQNSENMTENEFYIYRTEQIQTVDWFERDLYINDSVKGLKGTTPFTDKNQILSKLS</sequence>
<dbReference type="Pfam" id="PF05239">
    <property type="entry name" value="PRC"/>
    <property type="match status" value="1"/>
</dbReference>
<keyword evidence="3" id="KW-1185">Reference proteome</keyword>
<dbReference type="InterPro" id="IPR014747">
    <property type="entry name" value="Bac_photo_RC_H_C"/>
</dbReference>
<dbReference type="SUPFAM" id="SSF50346">
    <property type="entry name" value="PRC-barrel domain"/>
    <property type="match status" value="1"/>
</dbReference>
<dbReference type="Gene3D" id="3.90.50.10">
    <property type="entry name" value="Photosynthetic Reaction Center, subunit H, domain 2"/>
    <property type="match status" value="2"/>
</dbReference>
<dbReference type="eggNOG" id="COG3861">
    <property type="taxonomic scope" value="Bacteria"/>
</dbReference>
<dbReference type="AlphaFoldDB" id="Q8CUK6"/>
<evidence type="ECO:0000313" key="2">
    <source>
        <dbReference type="EMBL" id="BAC13057.1"/>
    </source>
</evidence>
<dbReference type="RefSeq" id="WP_011065502.1">
    <property type="nucleotide sequence ID" value="NC_004193.1"/>
</dbReference>
<feature type="domain" description="PRC-barrel" evidence="1">
    <location>
        <begin position="2"/>
        <end position="74"/>
    </location>
</feature>
<organism evidence="2 3">
    <name type="scientific">Oceanobacillus iheyensis (strain DSM 14371 / CIP 107618 / JCM 11309 / KCTC 3954 / HTE831)</name>
    <dbReference type="NCBI Taxonomy" id="221109"/>
    <lineage>
        <taxon>Bacteria</taxon>
        <taxon>Bacillati</taxon>
        <taxon>Bacillota</taxon>
        <taxon>Bacilli</taxon>
        <taxon>Bacillales</taxon>
        <taxon>Bacillaceae</taxon>
        <taxon>Oceanobacillus</taxon>
    </lineage>
</organism>
<dbReference type="InterPro" id="IPR011033">
    <property type="entry name" value="PRC_barrel-like_sf"/>
</dbReference>
<proteinExistence type="predicted"/>
<dbReference type="STRING" id="221109.gene:10733340"/>
<dbReference type="OrthoDB" id="9793882at2"/>
<dbReference type="HOGENOM" id="CLU_1065156_0_0_9"/>
<reference evidence="2 3" key="2">
    <citation type="journal article" date="2002" name="Nucleic Acids Res.">
        <title>Genome sequence of Oceanobacillus iheyensis isolated from the Iheya Ridge and its unexpected adaptive capabilities to extreme environments.</title>
        <authorList>
            <person name="Takami H."/>
            <person name="Takaki Y."/>
            <person name="Uchiyama I."/>
        </authorList>
    </citation>
    <scope>NUCLEOTIDE SEQUENCE [LARGE SCALE GENOMIC DNA]</scope>
    <source>
        <strain evidence="3">DSM 14371 / CIP 107618 / JCM 11309 / KCTC 3954 / HTE831</strain>
    </source>
</reference>
<dbReference type="GO" id="GO:0030077">
    <property type="term" value="C:plasma membrane light-harvesting complex"/>
    <property type="evidence" value="ECO:0007669"/>
    <property type="project" value="InterPro"/>
</dbReference>
<dbReference type="InterPro" id="IPR027275">
    <property type="entry name" value="PRC-brl_dom"/>
</dbReference>
<dbReference type="KEGG" id="oih:OB1101"/>
<dbReference type="EMBL" id="BA000028">
    <property type="protein sequence ID" value="BAC13057.1"/>
    <property type="molecule type" value="Genomic_DNA"/>
</dbReference>
<gene>
    <name evidence="2" type="ordered locus">OB1101</name>
</gene>
<protein>
    <recommendedName>
        <fullName evidence="1">PRC-barrel domain-containing protein</fullName>
    </recommendedName>
</protein>
<dbReference type="Proteomes" id="UP000000822">
    <property type="component" value="Chromosome"/>
</dbReference>
<evidence type="ECO:0000313" key="3">
    <source>
        <dbReference type="Proteomes" id="UP000000822"/>
    </source>
</evidence>
<accession>Q8CUK6</accession>
<name>Q8CUK6_OCEIH</name>
<reference evidence="2 3" key="1">
    <citation type="journal article" date="2001" name="FEMS Microbiol. Lett.">
        <title>Oceanobacillus iheyensis gen. nov., sp. nov., a deep-sea extremely halotolerant and alkaliphilic species isolated from a depth of 1050 m on the Iheya Ridge.</title>
        <authorList>
            <person name="Lu J."/>
            <person name="Nogi Y."/>
            <person name="Takami H."/>
        </authorList>
    </citation>
    <scope>NUCLEOTIDE SEQUENCE [LARGE SCALE GENOMIC DNA]</scope>
    <source>
        <strain evidence="3">DSM 14371 / CIP 107618 / JCM 11309 / KCTC 3954 / HTE831</strain>
    </source>
</reference>
<evidence type="ECO:0000259" key="1">
    <source>
        <dbReference type="Pfam" id="PF05239"/>
    </source>
</evidence>